<dbReference type="AlphaFoldDB" id="A0AAF5D9R7"/>
<keyword evidence="2" id="KW-0732">Signal</keyword>
<sequence>MKYCLCFIILINILSLICDKAVMGAPASFQDDDNLPRQKRYFDAKEANDQYWDEKDRREKTTTTQNPVSVKITTEPTKKRSNRVPLPRGRNIIGIDTFICIFKFHIAIYHLIKQFNINQFVTLKLFESFTTVMGAPASFQDVANNDDNLQRQRRYFDADEANKQYWDDYDRREKEKKTTKEPNPVIVKLTTTTTPQRRANLYPFGRGRKTTMAAPVSSQVAANNDDNLPRQKRYFDRKAAIDEYYDEKDKKERERRKSTKNPGPVIVKLTTRDPYGDLKLPPMEFGRK</sequence>
<evidence type="ECO:0000313" key="3">
    <source>
        <dbReference type="Proteomes" id="UP000035681"/>
    </source>
</evidence>
<feature type="region of interest" description="Disordered" evidence="1">
    <location>
        <begin position="53"/>
        <end position="83"/>
    </location>
</feature>
<feature type="signal peptide" evidence="2">
    <location>
        <begin position="1"/>
        <end position="24"/>
    </location>
</feature>
<name>A0AAF5D9R7_STRER</name>
<organism evidence="3 4">
    <name type="scientific">Strongyloides stercoralis</name>
    <name type="common">Threadworm</name>
    <dbReference type="NCBI Taxonomy" id="6248"/>
    <lineage>
        <taxon>Eukaryota</taxon>
        <taxon>Metazoa</taxon>
        <taxon>Ecdysozoa</taxon>
        <taxon>Nematoda</taxon>
        <taxon>Chromadorea</taxon>
        <taxon>Rhabditida</taxon>
        <taxon>Tylenchina</taxon>
        <taxon>Panagrolaimomorpha</taxon>
        <taxon>Strongyloidoidea</taxon>
        <taxon>Strongyloididae</taxon>
        <taxon>Strongyloides</taxon>
    </lineage>
</organism>
<dbReference type="Proteomes" id="UP000035681">
    <property type="component" value="Unplaced"/>
</dbReference>
<proteinExistence type="predicted"/>
<protein>
    <submittedName>
        <fullName evidence="4">Uncharacterized protein</fullName>
    </submittedName>
</protein>
<accession>A0AAF5D9R7</accession>
<evidence type="ECO:0000256" key="1">
    <source>
        <dbReference type="SAM" id="MobiDB-lite"/>
    </source>
</evidence>
<reference evidence="4" key="1">
    <citation type="submission" date="2024-02" db="UniProtKB">
        <authorList>
            <consortium name="WormBaseParasite"/>
        </authorList>
    </citation>
    <scope>IDENTIFICATION</scope>
</reference>
<feature type="chain" id="PRO_5042084281" evidence="2">
    <location>
        <begin position="25"/>
        <end position="288"/>
    </location>
</feature>
<dbReference type="WBParaSite" id="TCONS_00008250.p1">
    <property type="protein sequence ID" value="TCONS_00008250.p1"/>
    <property type="gene ID" value="XLOC_006209"/>
</dbReference>
<feature type="compositionally biased region" description="Polar residues" evidence="1">
    <location>
        <begin position="62"/>
        <end position="75"/>
    </location>
</feature>
<keyword evidence="3" id="KW-1185">Reference proteome</keyword>
<feature type="region of interest" description="Disordered" evidence="1">
    <location>
        <begin position="246"/>
        <end position="288"/>
    </location>
</feature>
<evidence type="ECO:0000313" key="4">
    <source>
        <dbReference type="WBParaSite" id="TCONS_00008250.p1"/>
    </source>
</evidence>
<evidence type="ECO:0000256" key="2">
    <source>
        <dbReference type="SAM" id="SignalP"/>
    </source>
</evidence>